<proteinExistence type="predicted"/>
<dbReference type="Gene3D" id="1.10.10.10">
    <property type="entry name" value="Winged helix-like DNA-binding domain superfamily/Winged helix DNA-binding domain"/>
    <property type="match status" value="1"/>
</dbReference>
<accession>A0A0N5CBW2</accession>
<evidence type="ECO:0000313" key="2">
    <source>
        <dbReference type="WBParaSite" id="SPAL_0001537400.1"/>
    </source>
</evidence>
<name>A0A0N5CBW2_STREA</name>
<keyword evidence="1" id="KW-1185">Reference proteome</keyword>
<reference evidence="2" key="1">
    <citation type="submission" date="2017-02" db="UniProtKB">
        <authorList>
            <consortium name="WormBaseParasite"/>
        </authorList>
    </citation>
    <scope>IDENTIFICATION</scope>
</reference>
<organism evidence="1 2">
    <name type="scientific">Strongyloides papillosus</name>
    <name type="common">Intestinal threadworm</name>
    <dbReference type="NCBI Taxonomy" id="174720"/>
    <lineage>
        <taxon>Eukaryota</taxon>
        <taxon>Metazoa</taxon>
        <taxon>Ecdysozoa</taxon>
        <taxon>Nematoda</taxon>
        <taxon>Chromadorea</taxon>
        <taxon>Rhabditida</taxon>
        <taxon>Tylenchina</taxon>
        <taxon>Panagrolaimomorpha</taxon>
        <taxon>Strongyloidoidea</taxon>
        <taxon>Strongyloididae</taxon>
        <taxon>Strongyloides</taxon>
    </lineage>
</organism>
<sequence>MTKQQPKLQGKLMKSLAKDLLTNEPHNVGSRNSAMKICLQKKESSRGVNVLENEKLKRMVGRNLTTTVRKLAEELGVSGQTVFNYLKAINIRLFS</sequence>
<protein>
    <submittedName>
        <fullName evidence="2">HTH_11 domain-containing protein</fullName>
    </submittedName>
</protein>
<dbReference type="Proteomes" id="UP000046392">
    <property type="component" value="Unplaced"/>
</dbReference>
<evidence type="ECO:0000313" key="1">
    <source>
        <dbReference type="Proteomes" id="UP000046392"/>
    </source>
</evidence>
<dbReference type="WBParaSite" id="SPAL_0001537400.1">
    <property type="protein sequence ID" value="SPAL_0001537400.1"/>
    <property type="gene ID" value="SPAL_0001537400"/>
</dbReference>
<dbReference type="InterPro" id="IPR036388">
    <property type="entry name" value="WH-like_DNA-bd_sf"/>
</dbReference>
<dbReference type="AlphaFoldDB" id="A0A0N5CBW2"/>